<protein>
    <recommendedName>
        <fullName evidence="3">Pentacotripeptide-repeat region of PRORP domain-containing protein</fullName>
    </recommendedName>
</protein>
<gene>
    <name evidence="1" type="ORF">J3Q64DRAFT_1779053</name>
</gene>
<evidence type="ECO:0008006" key="3">
    <source>
        <dbReference type="Google" id="ProtNLM"/>
    </source>
</evidence>
<sequence length="630" mass="70024">MIAMLAKAGDVESALGWLKTIKASGVWPPSNSIKGSIVQAWLELGNDTAAIDFLREHPGDAIISTSDTKPNSNPNHNNKININDINDDDKDALLDMALDVFFNESLKRWRLNDCRAIYRLKQKRGYSTSSLLSRLTYKTIHTFQTHTSLNLLQDTLDLKDTAGCGIVAGQMIKYCISTKNLAMAVNICKHADHSQNSISVDHYTHLITKLAHARYSVDLMTIYRQFTQKYPQSLSISLYTTIIQGLTAAKQYHSALQVLGDLRQTIPDHQLDENSFLPLYKLCAQAGYLDLFKQTFALNKSLGRPLTHKAFTSLMACYVTAKDPESAKAVFQAIMAETKGPDTVDFNLLIRATALEKTDGDSLEKIFEIIRHMKTADINPDQTTLRTLLDIYKTGDLADMLLQKLINDPHATHSDNIWLNNLSMTRLLKNTPPSTVASIFLSNKRDKLLKSSTKGVPIASDGMSYQILIDALTKSPTNVHIAESLYQHMHSRGHKASQSLHHQMILAWARKGRMAKARRMVVRMEEEIGEKAGIEAFSIIISGYLGHNQRENAQRIIDEDLAQRGLVPDQRLLNILSEYDKNGNIYSSSPTTAITTTTTTTTTTATATATDTDTATATDTTTDNPDNHGL</sequence>
<organism evidence="1 2">
    <name type="scientific">Phycomyces blakesleeanus</name>
    <dbReference type="NCBI Taxonomy" id="4837"/>
    <lineage>
        <taxon>Eukaryota</taxon>
        <taxon>Fungi</taxon>
        <taxon>Fungi incertae sedis</taxon>
        <taxon>Mucoromycota</taxon>
        <taxon>Mucoromycotina</taxon>
        <taxon>Mucoromycetes</taxon>
        <taxon>Mucorales</taxon>
        <taxon>Phycomycetaceae</taxon>
        <taxon>Phycomyces</taxon>
    </lineage>
</organism>
<reference evidence="1 2" key="1">
    <citation type="submission" date="2024-04" db="EMBL/GenBank/DDBJ databases">
        <title>Symmetric and asymmetric DNA N6-adenine methylation regulates different biological responses in Mucorales.</title>
        <authorList>
            <consortium name="Lawrence Berkeley National Laboratory"/>
            <person name="Lax C."/>
            <person name="Mondo S.J."/>
            <person name="Osorio-Concepcion M."/>
            <person name="Muszewska A."/>
            <person name="Corrochano-Luque M."/>
            <person name="Gutierrez G."/>
            <person name="Riley R."/>
            <person name="Lipzen A."/>
            <person name="Guo J."/>
            <person name="Hundley H."/>
            <person name="Amirebrahimi M."/>
            <person name="Ng V."/>
            <person name="Lorenzo-Gutierrez D."/>
            <person name="Binder U."/>
            <person name="Yang J."/>
            <person name="Song Y."/>
            <person name="Canovas D."/>
            <person name="Navarro E."/>
            <person name="Freitag M."/>
            <person name="Gabaldon T."/>
            <person name="Grigoriev I.V."/>
            <person name="Corrochano L.M."/>
            <person name="Nicolas F.E."/>
            <person name="Garre V."/>
        </authorList>
    </citation>
    <scope>NUCLEOTIDE SEQUENCE [LARGE SCALE GENOMIC DNA]</scope>
    <source>
        <strain evidence="1 2">L51</strain>
    </source>
</reference>
<dbReference type="Pfam" id="PF01535">
    <property type="entry name" value="PPR"/>
    <property type="match status" value="1"/>
</dbReference>
<comment type="caution">
    <text evidence="1">The sequence shown here is derived from an EMBL/GenBank/DDBJ whole genome shotgun (WGS) entry which is preliminary data.</text>
</comment>
<proteinExistence type="predicted"/>
<dbReference type="InterPro" id="IPR011990">
    <property type="entry name" value="TPR-like_helical_dom_sf"/>
</dbReference>
<evidence type="ECO:0000313" key="2">
    <source>
        <dbReference type="Proteomes" id="UP001448207"/>
    </source>
</evidence>
<dbReference type="Proteomes" id="UP001448207">
    <property type="component" value="Unassembled WGS sequence"/>
</dbReference>
<dbReference type="InterPro" id="IPR002885">
    <property type="entry name" value="PPR_rpt"/>
</dbReference>
<evidence type="ECO:0000313" key="1">
    <source>
        <dbReference type="EMBL" id="KAL0074199.1"/>
    </source>
</evidence>
<name>A0ABR3AJC8_PHYBL</name>
<dbReference type="PANTHER" id="PTHR46862">
    <property type="entry name" value="OS07G0661900 PROTEIN"/>
    <property type="match status" value="1"/>
</dbReference>
<dbReference type="Gene3D" id="1.25.40.10">
    <property type="entry name" value="Tetratricopeptide repeat domain"/>
    <property type="match status" value="2"/>
</dbReference>
<keyword evidence="2" id="KW-1185">Reference proteome</keyword>
<dbReference type="PANTHER" id="PTHR46862:SF5">
    <property type="entry name" value="OS02G0170000 PROTEIN"/>
    <property type="match status" value="1"/>
</dbReference>
<accession>A0ABR3AJC8</accession>
<dbReference type="EMBL" id="JBCLYO010000045">
    <property type="protein sequence ID" value="KAL0074199.1"/>
    <property type="molecule type" value="Genomic_DNA"/>
</dbReference>